<reference evidence="3" key="1">
    <citation type="submission" date="2020-09" db="EMBL/GenBank/DDBJ databases">
        <title>Whole genome shotgun sequence of Streptomyces cinnamonensis NBRC 15873.</title>
        <authorList>
            <person name="Komaki H."/>
            <person name="Tamura T."/>
        </authorList>
    </citation>
    <scope>NUCLEOTIDE SEQUENCE [LARGE SCALE GENOMIC DNA]</scope>
    <source>
        <strain evidence="3">NBRC 15873</strain>
    </source>
</reference>
<feature type="compositionally biased region" description="Basic and acidic residues" evidence="1">
    <location>
        <begin position="1"/>
        <end position="10"/>
    </location>
</feature>
<accession>A0ABQ3NLF3</accession>
<evidence type="ECO:0008006" key="4">
    <source>
        <dbReference type="Google" id="ProtNLM"/>
    </source>
</evidence>
<evidence type="ECO:0000313" key="2">
    <source>
        <dbReference type="EMBL" id="GHI13611.1"/>
    </source>
</evidence>
<evidence type="ECO:0000313" key="3">
    <source>
        <dbReference type="Proteomes" id="UP000660554"/>
    </source>
</evidence>
<evidence type="ECO:0000256" key="1">
    <source>
        <dbReference type="SAM" id="MobiDB-lite"/>
    </source>
</evidence>
<proteinExistence type="predicted"/>
<organism evidence="2 3">
    <name type="scientific">Streptomyces virginiae</name>
    <name type="common">Streptomyces cinnamonensis</name>
    <dbReference type="NCBI Taxonomy" id="1961"/>
    <lineage>
        <taxon>Bacteria</taxon>
        <taxon>Bacillati</taxon>
        <taxon>Actinomycetota</taxon>
        <taxon>Actinomycetes</taxon>
        <taxon>Kitasatosporales</taxon>
        <taxon>Streptomycetaceae</taxon>
        <taxon>Streptomyces</taxon>
    </lineage>
</organism>
<feature type="region of interest" description="Disordered" evidence="1">
    <location>
        <begin position="1"/>
        <end position="51"/>
    </location>
</feature>
<gene>
    <name evidence="2" type="ORF">Scinn_30740</name>
</gene>
<keyword evidence="3" id="KW-1185">Reference proteome</keyword>
<name>A0ABQ3NLF3_STRVG</name>
<feature type="compositionally biased region" description="Pro residues" evidence="1">
    <location>
        <begin position="12"/>
        <end position="32"/>
    </location>
</feature>
<comment type="caution">
    <text evidence="2">The sequence shown here is derived from an EMBL/GenBank/DDBJ whole genome shotgun (WGS) entry which is preliminary data.</text>
</comment>
<dbReference type="EMBL" id="BNDV01000008">
    <property type="protein sequence ID" value="GHI13611.1"/>
    <property type="molecule type" value="Genomic_DNA"/>
</dbReference>
<protein>
    <recommendedName>
        <fullName evidence="4">HEAT repeat domain-containing protein</fullName>
    </recommendedName>
</protein>
<sequence length="168" mass="18248">MREDPGDCRGPRPGPDPGPGPGLDPGPGPGPGRGPGAGSGEPDWRSGSNLNGVDRPEVVLAAFARNEPMVGVAVIALALNHPDPSVVLPVVAGALESPDREIRRQGVVALEHVARLHRTVDRRCLELLRGCPRGNEADDDLWSFVPHRRLPLWLWRHHLAERLLRWRG</sequence>
<dbReference type="Proteomes" id="UP000660554">
    <property type="component" value="Unassembled WGS sequence"/>
</dbReference>